<dbReference type="AlphaFoldDB" id="A0A5J6WQL0"/>
<dbReference type="OrthoDB" id="6401660at2"/>
<evidence type="ECO:0000313" key="3">
    <source>
        <dbReference type="EMBL" id="QFI39611.1"/>
    </source>
</evidence>
<keyword evidence="4" id="KW-1185">Reference proteome</keyword>
<dbReference type="Pfam" id="PF13670">
    <property type="entry name" value="PepSY_2"/>
    <property type="match status" value="1"/>
</dbReference>
<dbReference type="Proteomes" id="UP000327424">
    <property type="component" value="Chromosome"/>
</dbReference>
<organism evidence="3 4">
    <name type="scientific">Moritella marina ATCC 15381</name>
    <dbReference type="NCBI Taxonomy" id="1202962"/>
    <lineage>
        <taxon>Bacteria</taxon>
        <taxon>Pseudomonadati</taxon>
        <taxon>Pseudomonadota</taxon>
        <taxon>Gammaproteobacteria</taxon>
        <taxon>Alteromonadales</taxon>
        <taxon>Moritellaceae</taxon>
        <taxon>Moritella</taxon>
    </lineage>
</organism>
<evidence type="ECO:0000313" key="4">
    <source>
        <dbReference type="Proteomes" id="UP000327424"/>
    </source>
</evidence>
<dbReference type="RefSeq" id="WP_019442418.1">
    <property type="nucleotide sequence ID" value="NZ_ALOE01000030.1"/>
</dbReference>
<protein>
    <submittedName>
        <fullName evidence="3">PepSY domain-containing protein</fullName>
    </submittedName>
</protein>
<feature type="signal peptide" evidence="1">
    <location>
        <begin position="1"/>
        <end position="18"/>
    </location>
</feature>
<reference evidence="3 4" key="1">
    <citation type="submission" date="2019-09" db="EMBL/GenBank/DDBJ databases">
        <title>Hybrid Assembly of the complete Genome of the Deep-Sea Bacterium Moritella marina from long Nanopore and Illumina reads.</title>
        <authorList>
            <person name="Magin S."/>
            <person name="Georgoulis A."/>
            <person name="Papadimitriou K."/>
            <person name="Iliakis G."/>
            <person name="Vorgias C.E."/>
        </authorList>
    </citation>
    <scope>NUCLEOTIDE SEQUENCE [LARGE SCALE GENOMIC DNA]</scope>
    <source>
        <strain evidence="3 4">MP-1</strain>
    </source>
</reference>
<evidence type="ECO:0000256" key="1">
    <source>
        <dbReference type="SAM" id="SignalP"/>
    </source>
</evidence>
<gene>
    <name evidence="3" type="ORF">FR932_18210</name>
</gene>
<proteinExistence type="predicted"/>
<dbReference type="EMBL" id="CP044399">
    <property type="protein sequence ID" value="QFI39611.1"/>
    <property type="molecule type" value="Genomic_DNA"/>
</dbReference>
<evidence type="ECO:0000259" key="2">
    <source>
        <dbReference type="Pfam" id="PF13670"/>
    </source>
</evidence>
<feature type="domain" description="PepSY" evidence="2">
    <location>
        <begin position="7"/>
        <end position="73"/>
    </location>
</feature>
<name>A0A5J6WQL0_MORMI</name>
<dbReference type="KEGG" id="mmaa:FR932_18210"/>
<accession>A0A5J6WQL0</accession>
<sequence length="84" mass="9782">MLKYYYLILILLSPVTLANPVHDQPEKTIAQVIELLVEHGFHDISKVEFDYDDNRYEIKARNANNEKVEIELTTTGQFISVEED</sequence>
<dbReference type="InterPro" id="IPR025711">
    <property type="entry name" value="PepSY"/>
</dbReference>
<keyword evidence="1" id="KW-0732">Signal</keyword>
<feature type="chain" id="PRO_5023883017" evidence="1">
    <location>
        <begin position="19"/>
        <end position="84"/>
    </location>
</feature>